<name>A0A9P0HCU8_NEZVI</name>
<reference evidence="1" key="1">
    <citation type="submission" date="2022-01" db="EMBL/GenBank/DDBJ databases">
        <authorList>
            <person name="King R."/>
        </authorList>
    </citation>
    <scope>NUCLEOTIDE SEQUENCE</scope>
</reference>
<organism evidence="1 2">
    <name type="scientific">Nezara viridula</name>
    <name type="common">Southern green stink bug</name>
    <name type="synonym">Cimex viridulus</name>
    <dbReference type="NCBI Taxonomy" id="85310"/>
    <lineage>
        <taxon>Eukaryota</taxon>
        <taxon>Metazoa</taxon>
        <taxon>Ecdysozoa</taxon>
        <taxon>Arthropoda</taxon>
        <taxon>Hexapoda</taxon>
        <taxon>Insecta</taxon>
        <taxon>Pterygota</taxon>
        <taxon>Neoptera</taxon>
        <taxon>Paraneoptera</taxon>
        <taxon>Hemiptera</taxon>
        <taxon>Heteroptera</taxon>
        <taxon>Panheteroptera</taxon>
        <taxon>Pentatomomorpha</taxon>
        <taxon>Pentatomoidea</taxon>
        <taxon>Pentatomidae</taxon>
        <taxon>Pentatominae</taxon>
        <taxon>Nezara</taxon>
    </lineage>
</organism>
<dbReference type="Proteomes" id="UP001152798">
    <property type="component" value="Chromosome 4"/>
</dbReference>
<keyword evidence="2" id="KW-1185">Reference proteome</keyword>
<accession>A0A9P0HCU8</accession>
<protein>
    <submittedName>
        <fullName evidence="1">Uncharacterized protein</fullName>
    </submittedName>
</protein>
<dbReference type="AlphaFoldDB" id="A0A9P0HCU8"/>
<evidence type="ECO:0000313" key="1">
    <source>
        <dbReference type="EMBL" id="CAH1399592.1"/>
    </source>
</evidence>
<proteinExistence type="predicted"/>
<dbReference type="EMBL" id="OV725080">
    <property type="protein sequence ID" value="CAH1399592.1"/>
    <property type="molecule type" value="Genomic_DNA"/>
</dbReference>
<evidence type="ECO:0000313" key="2">
    <source>
        <dbReference type="Proteomes" id="UP001152798"/>
    </source>
</evidence>
<gene>
    <name evidence="1" type="ORF">NEZAVI_LOCUS9015</name>
</gene>
<sequence>MRYHLREVEGSSNAHEVNGMVVDIVCILPMIGTSQRTLLW</sequence>